<dbReference type="GO" id="GO:0030692">
    <property type="term" value="C:Noc4p-Nop14p complex"/>
    <property type="evidence" value="ECO:0007669"/>
    <property type="project" value="TreeGrafter"/>
</dbReference>
<name>A0AAV4VYN5_CAEEX</name>
<dbReference type="GO" id="GO:0032040">
    <property type="term" value="C:small-subunit processome"/>
    <property type="evidence" value="ECO:0007669"/>
    <property type="project" value="TreeGrafter"/>
</dbReference>
<proteinExistence type="inferred from homology"/>
<comment type="caution">
    <text evidence="3">The sequence shown here is derived from an EMBL/GenBank/DDBJ whole genome shotgun (WGS) entry which is preliminary data.</text>
</comment>
<dbReference type="Proteomes" id="UP001054945">
    <property type="component" value="Unassembled WGS sequence"/>
</dbReference>
<dbReference type="InterPro" id="IPR027193">
    <property type="entry name" value="Noc4"/>
</dbReference>
<comment type="similarity">
    <text evidence="1">Belongs to the CBF/MAK21 family.</text>
</comment>
<dbReference type="PANTHER" id="PTHR12455">
    <property type="entry name" value="NUCLEOLAR COMPLEX PROTEIN 4"/>
    <property type="match status" value="1"/>
</dbReference>
<protein>
    <submittedName>
        <fullName evidence="3">Nucleolar complex protein 4 homolog B</fullName>
    </submittedName>
</protein>
<dbReference type="PANTHER" id="PTHR12455:SF0">
    <property type="entry name" value="NUCLEOLAR COMPLEX PROTEIN 4 HOMOLOG"/>
    <property type="match status" value="1"/>
</dbReference>
<dbReference type="EMBL" id="BPLR01015269">
    <property type="protein sequence ID" value="GIY74881.1"/>
    <property type="molecule type" value="Genomic_DNA"/>
</dbReference>
<dbReference type="InterPro" id="IPR005612">
    <property type="entry name" value="CCAAT-binding_factor"/>
</dbReference>
<reference evidence="3 4" key="1">
    <citation type="submission" date="2021-06" db="EMBL/GenBank/DDBJ databases">
        <title>Caerostris extrusa draft genome.</title>
        <authorList>
            <person name="Kono N."/>
            <person name="Arakawa K."/>
        </authorList>
    </citation>
    <scope>NUCLEOTIDE SEQUENCE [LARGE SCALE GENOMIC DNA]</scope>
</reference>
<dbReference type="Pfam" id="PF03914">
    <property type="entry name" value="CBF"/>
    <property type="match status" value="1"/>
</dbReference>
<feature type="domain" description="CCAAT-binding factor" evidence="2">
    <location>
        <begin position="253"/>
        <end position="418"/>
    </location>
</feature>
<sequence>MIVEKILQSKKNANCILDLEKAVLSNDEGDILSGINTYQELLNELYNRNMIQIMPGLDENEVKYRHWLVDRKNDFVNNLLVYLNHANEQIQETSIDVLMALIKLEGVGREVWNFPKELFGKIIHELLSAEVDQQANILRFQKYASHDDIIMYTLKTVKAILDIFDKTEEKFQADEPNTLLPQNNLKEPFFLKKKFFCKLFSDTWLKFLKLQLPFSILKKVLIILHKRVVPYLQNPCLLLDFLTDSYDRGGILSLLSLSSLFFLIDKYNQSSSKSNSSSISDISTCNVIEYPDFFQKFYSLTNAEIINGKYSARYFYLCDLFLSSTHVPAYLIAAFAKKLSRIALKSKTDNILRIIVLVINFIIRHKSLTIMIHQEIPTDLSEDPFKFEELDPARSCAMDSSLWEIKTLQSHIIPEIARKAKMINHSLPSIELEFHTTLDVSMDTLYKKERKRKFEEVALAVKRPDISS</sequence>
<keyword evidence="4" id="KW-1185">Reference proteome</keyword>
<gene>
    <name evidence="3" type="primary">noc4l-b</name>
    <name evidence="3" type="ORF">CEXT_716531</name>
</gene>
<evidence type="ECO:0000256" key="1">
    <source>
        <dbReference type="ARBA" id="ARBA00007797"/>
    </source>
</evidence>
<evidence type="ECO:0000313" key="3">
    <source>
        <dbReference type="EMBL" id="GIY74881.1"/>
    </source>
</evidence>
<accession>A0AAV4VYN5</accession>
<dbReference type="GO" id="GO:0042254">
    <property type="term" value="P:ribosome biogenesis"/>
    <property type="evidence" value="ECO:0007669"/>
    <property type="project" value="InterPro"/>
</dbReference>
<dbReference type="AlphaFoldDB" id="A0AAV4VYN5"/>
<evidence type="ECO:0000313" key="4">
    <source>
        <dbReference type="Proteomes" id="UP001054945"/>
    </source>
</evidence>
<organism evidence="3 4">
    <name type="scientific">Caerostris extrusa</name>
    <name type="common">Bark spider</name>
    <name type="synonym">Caerostris bankana</name>
    <dbReference type="NCBI Taxonomy" id="172846"/>
    <lineage>
        <taxon>Eukaryota</taxon>
        <taxon>Metazoa</taxon>
        <taxon>Ecdysozoa</taxon>
        <taxon>Arthropoda</taxon>
        <taxon>Chelicerata</taxon>
        <taxon>Arachnida</taxon>
        <taxon>Araneae</taxon>
        <taxon>Araneomorphae</taxon>
        <taxon>Entelegynae</taxon>
        <taxon>Araneoidea</taxon>
        <taxon>Araneidae</taxon>
        <taxon>Caerostris</taxon>
    </lineage>
</organism>
<evidence type="ECO:0000259" key="2">
    <source>
        <dbReference type="Pfam" id="PF03914"/>
    </source>
</evidence>